<keyword evidence="3" id="KW-1185">Reference proteome</keyword>
<protein>
    <submittedName>
        <fullName evidence="2">Uncharacterized protein</fullName>
    </submittedName>
</protein>
<accession>A0A2I2KXY4</accession>
<evidence type="ECO:0000256" key="1">
    <source>
        <dbReference type="SAM" id="MobiDB-lite"/>
    </source>
</evidence>
<proteinExistence type="predicted"/>
<organism evidence="2 3">
    <name type="scientific">Frankia canadensis</name>
    <dbReference type="NCBI Taxonomy" id="1836972"/>
    <lineage>
        <taxon>Bacteria</taxon>
        <taxon>Bacillati</taxon>
        <taxon>Actinomycetota</taxon>
        <taxon>Actinomycetes</taxon>
        <taxon>Frankiales</taxon>
        <taxon>Frankiaceae</taxon>
        <taxon>Frankia</taxon>
    </lineage>
</organism>
<gene>
    <name evidence="2" type="ORF">FRACA_480008</name>
</gene>
<reference evidence="2 3" key="1">
    <citation type="submission" date="2017-06" db="EMBL/GenBank/DDBJ databases">
        <authorList>
            <person name="Kim H.J."/>
            <person name="Triplett B.A."/>
        </authorList>
    </citation>
    <scope>NUCLEOTIDE SEQUENCE [LARGE SCALE GENOMIC DNA]</scope>
    <source>
        <strain evidence="2">FRACA_ARgP5</strain>
    </source>
</reference>
<dbReference type="AlphaFoldDB" id="A0A2I2KXY4"/>
<name>A0A2I2KXY4_9ACTN</name>
<sequence>MSTGDVSNGALGTRGSRAVRPALSTGSARLSLASPQLLGRYPQLFHKGLWITSWRGWLPVRRVGPSKLGSQSTCRERRRRPPQRGPLTIARACTNMRSKLGSRDSQITR</sequence>
<evidence type="ECO:0000313" key="2">
    <source>
        <dbReference type="EMBL" id="SNQ50519.1"/>
    </source>
</evidence>
<feature type="region of interest" description="Disordered" evidence="1">
    <location>
        <begin position="1"/>
        <end position="20"/>
    </location>
</feature>
<feature type="region of interest" description="Disordered" evidence="1">
    <location>
        <begin position="65"/>
        <end position="109"/>
    </location>
</feature>
<evidence type="ECO:0000313" key="3">
    <source>
        <dbReference type="Proteomes" id="UP000234331"/>
    </source>
</evidence>
<dbReference type="Proteomes" id="UP000234331">
    <property type="component" value="Unassembled WGS sequence"/>
</dbReference>
<dbReference type="EMBL" id="FZMO01000423">
    <property type="protein sequence ID" value="SNQ50519.1"/>
    <property type="molecule type" value="Genomic_DNA"/>
</dbReference>